<keyword evidence="3" id="KW-1185">Reference proteome</keyword>
<dbReference type="KEGG" id="vbh:CMV30_03240"/>
<reference evidence="2 3" key="1">
    <citation type="submission" date="2017-09" db="EMBL/GenBank/DDBJ databases">
        <title>Complete genome sequence of Verrucomicrobial strain HZ-65, isolated from freshwater.</title>
        <authorList>
            <person name="Choi A."/>
        </authorList>
    </citation>
    <scope>NUCLEOTIDE SEQUENCE [LARGE SCALE GENOMIC DNA]</scope>
    <source>
        <strain evidence="2 3">HZ-65</strain>
    </source>
</reference>
<evidence type="ECO:0000313" key="2">
    <source>
        <dbReference type="EMBL" id="ATC63053.1"/>
    </source>
</evidence>
<dbReference type="InterPro" id="IPR029151">
    <property type="entry name" value="Sensor-like_sf"/>
</dbReference>
<protein>
    <recommendedName>
        <fullName evidence="4">Cache domain-containing protein</fullName>
    </recommendedName>
</protein>
<gene>
    <name evidence="2" type="ORF">CMV30_03240</name>
</gene>
<dbReference type="AlphaFoldDB" id="A0A290Q3P7"/>
<keyword evidence="1" id="KW-0732">Signal</keyword>
<feature type="chain" id="PRO_5012855206" description="Cache domain-containing protein" evidence="1">
    <location>
        <begin position="29"/>
        <end position="189"/>
    </location>
</feature>
<dbReference type="Proteomes" id="UP000217265">
    <property type="component" value="Chromosome"/>
</dbReference>
<dbReference type="SUPFAM" id="SSF103190">
    <property type="entry name" value="Sensory domain-like"/>
    <property type="match status" value="1"/>
</dbReference>
<proteinExistence type="predicted"/>
<organism evidence="2 3">
    <name type="scientific">Nibricoccus aquaticus</name>
    <dbReference type="NCBI Taxonomy" id="2576891"/>
    <lineage>
        <taxon>Bacteria</taxon>
        <taxon>Pseudomonadati</taxon>
        <taxon>Verrucomicrobiota</taxon>
        <taxon>Opitutia</taxon>
        <taxon>Opitutales</taxon>
        <taxon>Opitutaceae</taxon>
        <taxon>Nibricoccus</taxon>
    </lineage>
</organism>
<accession>A0A290Q3P7</accession>
<evidence type="ECO:0000256" key="1">
    <source>
        <dbReference type="SAM" id="SignalP"/>
    </source>
</evidence>
<feature type="signal peptide" evidence="1">
    <location>
        <begin position="1"/>
        <end position="28"/>
    </location>
</feature>
<dbReference type="EMBL" id="CP023344">
    <property type="protein sequence ID" value="ATC63053.1"/>
    <property type="molecule type" value="Genomic_DNA"/>
</dbReference>
<name>A0A290Q3P7_9BACT</name>
<sequence length="189" mass="20188">MLLFPMKIRLSFITAALWLFASASIVHAQALAPAVQSKVEEQIKLITAWAAEPAVVEAVRAHNASVPPEQAALTQDKWRALTVLDPLVRGFTKNPVGQFLKTKKSDLVTEAFVSDAEGLKVGFIAKTSGWSHKGKPKHDVPMTGKAWQGPVEVDESSGMQQLQIAVPVLDGGKPIGSLVVGISVSKLSS</sequence>
<evidence type="ECO:0008006" key="4">
    <source>
        <dbReference type="Google" id="ProtNLM"/>
    </source>
</evidence>
<evidence type="ECO:0000313" key="3">
    <source>
        <dbReference type="Proteomes" id="UP000217265"/>
    </source>
</evidence>